<dbReference type="RefSeq" id="WP_186078373.1">
    <property type="nucleotide sequence ID" value="NZ_CAJEWB010000013.1"/>
</dbReference>
<name>A0A6V7RP08_9BACL</name>
<evidence type="ECO:0000313" key="3">
    <source>
        <dbReference type="Proteomes" id="UP000588186"/>
    </source>
</evidence>
<keyword evidence="1" id="KW-0812">Transmembrane</keyword>
<feature type="transmembrane region" description="Helical" evidence="1">
    <location>
        <begin position="56"/>
        <end position="77"/>
    </location>
</feature>
<reference evidence="2 3" key="1">
    <citation type="submission" date="2020-07" db="EMBL/GenBank/DDBJ databases">
        <authorList>
            <person name="Criscuolo A."/>
        </authorList>
    </citation>
    <scope>NUCLEOTIDE SEQUENCE [LARGE SCALE GENOMIC DNA]</scope>
    <source>
        <strain evidence="2">CIP107946</strain>
    </source>
</reference>
<feature type="transmembrane region" description="Helical" evidence="1">
    <location>
        <begin position="130"/>
        <end position="149"/>
    </location>
</feature>
<proteinExistence type="predicted"/>
<keyword evidence="1" id="KW-0472">Membrane</keyword>
<protein>
    <recommendedName>
        <fullName evidence="4">ABC-2 type transporter domain-containing protein</fullName>
    </recommendedName>
</protein>
<keyword evidence="3" id="KW-1185">Reference proteome</keyword>
<keyword evidence="1" id="KW-1133">Transmembrane helix</keyword>
<evidence type="ECO:0000313" key="2">
    <source>
        <dbReference type="EMBL" id="CAD2079492.1"/>
    </source>
</evidence>
<dbReference type="EMBL" id="CAJEWB010000013">
    <property type="protein sequence ID" value="CAD2079492.1"/>
    <property type="molecule type" value="Genomic_DNA"/>
</dbReference>
<gene>
    <name evidence="2" type="ORF">JEOPIN946_01576</name>
</gene>
<sequence>MNQKSRFLIRESFGVSGRNIRKVLLPTALYTAVGVILFILSTFLEDNDMVRITYTAVGLITVCWLYSSTILNQYALFKKDSVIKVNYIPMYFRVLPTIFYQTVLFMLFVILYSALVSLKTGEFMLHTLSLFYYLVIGIVLIIPFIILYIQVSRFTNTKIANLIVLVVLLLVTPVFYVGDNLPNTLENILLLNPFYYVIESIQLSSVGIPWSLNRLPQDVLFISEMLLVYLWIMVGYKKLKVDFIS</sequence>
<feature type="transmembrane region" description="Helical" evidence="1">
    <location>
        <begin position="23"/>
        <end position="44"/>
    </location>
</feature>
<organism evidence="2 3">
    <name type="scientific">Phocicoccus pinnipedialis</name>
    <dbReference type="NCBI Taxonomy" id="110845"/>
    <lineage>
        <taxon>Bacteria</taxon>
        <taxon>Bacillati</taxon>
        <taxon>Bacillota</taxon>
        <taxon>Bacilli</taxon>
        <taxon>Bacillales</taxon>
        <taxon>Salinicoccaceae</taxon>
        <taxon>Phocicoccus</taxon>
    </lineage>
</organism>
<comment type="caution">
    <text evidence="2">The sequence shown here is derived from an EMBL/GenBank/DDBJ whole genome shotgun (WGS) entry which is preliminary data.</text>
</comment>
<accession>A0A6V7RP08</accession>
<dbReference type="AlphaFoldDB" id="A0A6V7RP08"/>
<evidence type="ECO:0008006" key="4">
    <source>
        <dbReference type="Google" id="ProtNLM"/>
    </source>
</evidence>
<feature type="transmembrane region" description="Helical" evidence="1">
    <location>
        <begin position="98"/>
        <end position="118"/>
    </location>
</feature>
<feature type="transmembrane region" description="Helical" evidence="1">
    <location>
        <begin position="161"/>
        <end position="178"/>
    </location>
</feature>
<dbReference type="Proteomes" id="UP000588186">
    <property type="component" value="Unassembled WGS sequence"/>
</dbReference>
<feature type="transmembrane region" description="Helical" evidence="1">
    <location>
        <begin position="219"/>
        <end position="236"/>
    </location>
</feature>
<evidence type="ECO:0000256" key="1">
    <source>
        <dbReference type="SAM" id="Phobius"/>
    </source>
</evidence>